<dbReference type="InterPro" id="IPR027417">
    <property type="entry name" value="P-loop_NTPase"/>
</dbReference>
<dbReference type="NCBIfam" id="TIGR00379">
    <property type="entry name" value="cobB"/>
    <property type="match status" value="1"/>
</dbReference>
<evidence type="ECO:0000256" key="1">
    <source>
        <dbReference type="ARBA" id="ARBA00001946"/>
    </source>
</evidence>
<dbReference type="GO" id="GO:0009236">
    <property type="term" value="P:cobalamin biosynthetic process"/>
    <property type="evidence" value="ECO:0007669"/>
    <property type="project" value="UniProtKB-UniRule"/>
</dbReference>
<dbReference type="PANTHER" id="PTHR43873">
    <property type="entry name" value="COBYRINATE A,C-DIAMIDE SYNTHASE"/>
    <property type="match status" value="1"/>
</dbReference>
<dbReference type="SUPFAM" id="SSF52540">
    <property type="entry name" value="P-loop containing nucleoside triphosphate hydrolases"/>
    <property type="match status" value="1"/>
</dbReference>
<dbReference type="AlphaFoldDB" id="A0A2T6BGE5"/>
<feature type="domain" description="CobB/CobQ-like glutamine amidotransferase" evidence="9">
    <location>
        <begin position="251"/>
        <end position="443"/>
    </location>
</feature>
<dbReference type="InterPro" id="IPR004484">
    <property type="entry name" value="CbiA/CobB_synth"/>
</dbReference>
<evidence type="ECO:0000256" key="5">
    <source>
        <dbReference type="ARBA" id="ARBA00022842"/>
    </source>
</evidence>
<keyword evidence="4 7" id="KW-0067">ATP-binding</keyword>
<dbReference type="RefSeq" id="WP_108025309.1">
    <property type="nucleotide sequence ID" value="NZ_QBKR01000021.1"/>
</dbReference>
<dbReference type="InterPro" id="IPR002586">
    <property type="entry name" value="CobQ/CobB/MinD/ParA_Nub-bd_dom"/>
</dbReference>
<dbReference type="NCBIfam" id="NF002204">
    <property type="entry name" value="PRK01077.1"/>
    <property type="match status" value="1"/>
</dbReference>
<comment type="similarity">
    <text evidence="7">Belongs to the CobB/CbiA family.</text>
</comment>
<organism evidence="10 11">
    <name type="scientific">Melghirimyces profundicolus</name>
    <dbReference type="NCBI Taxonomy" id="1242148"/>
    <lineage>
        <taxon>Bacteria</taxon>
        <taxon>Bacillati</taxon>
        <taxon>Bacillota</taxon>
        <taxon>Bacilli</taxon>
        <taxon>Bacillales</taxon>
        <taxon>Thermoactinomycetaceae</taxon>
        <taxon>Melghirimyces</taxon>
    </lineage>
</organism>
<gene>
    <name evidence="7" type="primary">cbiA</name>
    <name evidence="10" type="ORF">C8P63_12118</name>
</gene>
<comment type="catalytic activity">
    <reaction evidence="7">
        <text>cob(II)yrinate + 2 L-glutamine + 2 ATP + 2 H2O = cob(II)yrinate a,c diamide + 2 L-glutamate + 2 ADP + 2 phosphate + 2 H(+)</text>
        <dbReference type="Rhea" id="RHEA:26289"/>
        <dbReference type="ChEBI" id="CHEBI:15377"/>
        <dbReference type="ChEBI" id="CHEBI:15378"/>
        <dbReference type="ChEBI" id="CHEBI:29985"/>
        <dbReference type="ChEBI" id="CHEBI:30616"/>
        <dbReference type="ChEBI" id="CHEBI:43474"/>
        <dbReference type="ChEBI" id="CHEBI:58359"/>
        <dbReference type="ChEBI" id="CHEBI:58537"/>
        <dbReference type="ChEBI" id="CHEBI:58894"/>
        <dbReference type="ChEBI" id="CHEBI:456216"/>
        <dbReference type="EC" id="6.3.5.11"/>
    </reaction>
</comment>
<dbReference type="PANTHER" id="PTHR43873:SF1">
    <property type="entry name" value="COBYRINATE A,C-DIAMIDE SYNTHASE"/>
    <property type="match status" value="1"/>
</dbReference>
<evidence type="ECO:0000256" key="4">
    <source>
        <dbReference type="ARBA" id="ARBA00022840"/>
    </source>
</evidence>
<keyword evidence="2 7" id="KW-0436">Ligase</keyword>
<reference evidence="10 11" key="1">
    <citation type="submission" date="2018-04" db="EMBL/GenBank/DDBJ databases">
        <title>Genomic Encyclopedia of Archaeal and Bacterial Type Strains, Phase II (KMG-II): from individual species to whole genera.</title>
        <authorList>
            <person name="Goeker M."/>
        </authorList>
    </citation>
    <scope>NUCLEOTIDE SEQUENCE [LARGE SCALE GENOMIC DNA]</scope>
    <source>
        <strain evidence="10 11">DSM 45787</strain>
    </source>
</reference>
<evidence type="ECO:0000259" key="8">
    <source>
        <dbReference type="Pfam" id="PF01656"/>
    </source>
</evidence>
<dbReference type="Pfam" id="PF07685">
    <property type="entry name" value="GATase_3"/>
    <property type="match status" value="1"/>
</dbReference>
<dbReference type="EC" id="6.3.5.11" evidence="7"/>
<dbReference type="EMBL" id="QBKR01000021">
    <property type="protein sequence ID" value="PTX55138.1"/>
    <property type="molecule type" value="Genomic_DNA"/>
</dbReference>
<evidence type="ECO:0000256" key="7">
    <source>
        <dbReference type="HAMAP-Rule" id="MF_00027"/>
    </source>
</evidence>
<dbReference type="InterPro" id="IPR029062">
    <property type="entry name" value="Class_I_gatase-like"/>
</dbReference>
<dbReference type="GO" id="GO:0005524">
    <property type="term" value="F:ATP binding"/>
    <property type="evidence" value="ECO:0007669"/>
    <property type="project" value="UniProtKB-UniRule"/>
</dbReference>
<dbReference type="Proteomes" id="UP000244240">
    <property type="component" value="Unassembled WGS sequence"/>
</dbReference>
<evidence type="ECO:0000313" key="10">
    <source>
        <dbReference type="EMBL" id="PTX55138.1"/>
    </source>
</evidence>
<proteinExistence type="inferred from homology"/>
<dbReference type="UniPathway" id="UPA00148">
    <property type="reaction ID" value="UER00231"/>
</dbReference>
<comment type="pathway">
    <text evidence="7">Cofactor biosynthesis; adenosylcobalamin biosynthesis; cob(II)yrinate a,c-diamide from sirohydrochlorin (anaerobic route): step 10/10.</text>
</comment>
<dbReference type="GO" id="GO:0042242">
    <property type="term" value="F:cobyrinic acid a,c-diamide synthase activity"/>
    <property type="evidence" value="ECO:0007669"/>
    <property type="project" value="UniProtKB-UniRule"/>
</dbReference>
<dbReference type="SUPFAM" id="SSF52317">
    <property type="entry name" value="Class I glutamine amidotransferase-like"/>
    <property type="match status" value="1"/>
</dbReference>
<dbReference type="PROSITE" id="PS51274">
    <property type="entry name" value="GATASE_COBBQ"/>
    <property type="match status" value="1"/>
</dbReference>
<keyword evidence="3 7" id="KW-0547">Nucleotide-binding</keyword>
<evidence type="ECO:0000256" key="2">
    <source>
        <dbReference type="ARBA" id="ARBA00022598"/>
    </source>
</evidence>
<keyword evidence="7" id="KW-0169">Cobalamin biosynthesis</keyword>
<dbReference type="OrthoDB" id="9764035at2"/>
<dbReference type="Pfam" id="PF01656">
    <property type="entry name" value="CbiA"/>
    <property type="match status" value="1"/>
</dbReference>
<evidence type="ECO:0000256" key="6">
    <source>
        <dbReference type="ARBA" id="ARBA00022962"/>
    </source>
</evidence>
<keyword evidence="11" id="KW-1185">Reference proteome</keyword>
<dbReference type="CDD" id="cd05388">
    <property type="entry name" value="CobB_N"/>
    <property type="match status" value="1"/>
</dbReference>
<protein>
    <recommendedName>
        <fullName evidence="7">Cobyrinate a,c-diamide synthase</fullName>
        <ecNumber evidence="7">6.3.5.11</ecNumber>
    </recommendedName>
    <alternativeName>
        <fullName evidence="7">Cobyrinic acid a,c-diamide synthetase</fullName>
    </alternativeName>
</protein>
<feature type="site" description="Increases nucleophilicity of active site Cys" evidence="7">
    <location>
        <position position="437"/>
    </location>
</feature>
<comment type="caution">
    <text evidence="10">The sequence shown here is derived from an EMBL/GenBank/DDBJ whole genome shotgun (WGS) entry which is preliminary data.</text>
</comment>
<feature type="active site" description="Nucleophile" evidence="7">
    <location>
        <position position="334"/>
    </location>
</feature>
<dbReference type="HAMAP" id="MF_00027">
    <property type="entry name" value="CobB_CbiA"/>
    <property type="match status" value="1"/>
</dbReference>
<keyword evidence="6 7" id="KW-0315">Glutamine amidotransferase</keyword>
<accession>A0A2T6BGE5</accession>
<evidence type="ECO:0000259" key="9">
    <source>
        <dbReference type="Pfam" id="PF07685"/>
    </source>
</evidence>
<comment type="miscellaneous">
    <text evidence="7">The a and c carboxylates of cobyrinate are activated for nucleophilic attack via formation of a phosphorylated intermediate by ATP. CbiA catalyzes first the amidation of the c-carboxylate, and then that of the a-carboxylate.</text>
</comment>
<evidence type="ECO:0000313" key="11">
    <source>
        <dbReference type="Proteomes" id="UP000244240"/>
    </source>
</evidence>
<evidence type="ECO:0000256" key="3">
    <source>
        <dbReference type="ARBA" id="ARBA00022741"/>
    </source>
</evidence>
<comment type="function">
    <text evidence="7">Catalyzes the ATP-dependent amidation of the two carboxylate groups at positions a and c of cobyrinate, using either L-glutamine or ammonia as the nitrogen source.</text>
</comment>
<dbReference type="Gene3D" id="3.40.50.300">
    <property type="entry name" value="P-loop containing nucleotide triphosphate hydrolases"/>
    <property type="match status" value="2"/>
</dbReference>
<comment type="domain">
    <text evidence="7">Comprises of two domains. The C-terminal domain contains the binding site for glutamine and catalyzes the hydrolysis of this substrate to glutamate and ammonia. The N-terminal domain is anticipated to bind ATP and cobyrinate and catalyzes the ultimate synthesis of the diamide product. The ammonia produced via the glutaminase domain is probably translocated to the adjacent domain via a molecular tunnel, where it reacts with an activated intermediate.</text>
</comment>
<sequence>MHRPRIVIAGTESGAGKTTLTLGLLVAFKKRGLTVQGFKVGPDYIDPGHHTAVTGRPSRNLDTWMMPESVMEEVFFRGGEGADLSIVEGVMGLFDGRAPDSDEGSTAQVAERLTCPVLLVVDAGGMARSAAAVVRGFQNFRPGVRVAGVIVNRVGGEGHFRLLKTAVEGACGIPVVGWLREDAEISIPERHLGLVTAAEGPNEALYEGLGDLLEEGVDLEEILRLAREAPSLHMPPRPVFQEWPEAEEKPTVAVARDAAFHFYYPENLDLLRLAGAEWVEFSPLAGEPVPLEADGVWLGGGFPEIHAADLAAGEEVKRSFREAVKRGMPVYAECGGYMYLCREIVDSEGHRYPMAGVIPAEVRMQSRLTALGYREVQALTDSPLLKKGEKARGHQFRYSTLTPITRPFPHAYNCEGGWAGPEREGYVRANLIAGYTHLHFASNPAMAERWVNRCRQYRRKRNQHMNQTMEWKRDGES</sequence>
<comment type="cofactor">
    <cofactor evidence="1 7">
        <name>Mg(2+)</name>
        <dbReference type="ChEBI" id="CHEBI:18420"/>
    </cofactor>
</comment>
<name>A0A2T6BGE5_9BACL</name>
<feature type="domain" description="CobQ/CobB/MinD/ParA nucleotide binding" evidence="8">
    <location>
        <begin position="6"/>
        <end position="192"/>
    </location>
</feature>
<dbReference type="Gene3D" id="3.40.50.880">
    <property type="match status" value="1"/>
</dbReference>
<keyword evidence="5 7" id="KW-0460">Magnesium</keyword>
<dbReference type="InterPro" id="IPR011698">
    <property type="entry name" value="GATase_3"/>
</dbReference>
<dbReference type="CDD" id="cd03130">
    <property type="entry name" value="GATase1_CobB"/>
    <property type="match status" value="1"/>
</dbReference>